<feature type="compositionally biased region" description="Basic and acidic residues" evidence="2">
    <location>
        <begin position="172"/>
        <end position="183"/>
    </location>
</feature>
<dbReference type="GO" id="GO:0034506">
    <property type="term" value="C:chromosome, centromeric core domain"/>
    <property type="evidence" value="ECO:0007669"/>
    <property type="project" value="TreeGrafter"/>
</dbReference>
<dbReference type="GO" id="GO:0045144">
    <property type="term" value="P:meiotic sister chromatid segregation"/>
    <property type="evidence" value="ECO:0007669"/>
    <property type="project" value="TreeGrafter"/>
</dbReference>
<feature type="coiled-coil region" evidence="1">
    <location>
        <begin position="198"/>
        <end position="293"/>
    </location>
</feature>
<sequence length="425" mass="48561">MLRTRSIDVEFDFSFFAPCFSSLPPLHVDIIMVPKPKTVKRTKAYVDSEAESEVEIRSGNSTKKRAVTYIDPGDNDNDDDAAAYKPKQPQPRPKKKGSVNTAATTKQVSAPATTTAYERSSNKQKSALGDIYNLVHNRSINNKDDNNKSNGSKSSSMLKARKDTSFENQENIDMRRPKDDGGKTAKKPLRQSTADMSREQLATALEDLRDKYRRLQQLRETDAERNLAECRGQLDETIRSAENYRAKIEPQLESALRTNEKLRDNNEISNARVRILQRQVRDREDEIKQRDQEDKIKAKTASMESVLASPDVTPNTASAISTIKMYENLSGFKLTPRDIFPRSSKDKIPAVWDCEHSGPRGTLRFTLTYNYTTSVVTYVPKIDPKRDEKLLKNLPDYLTDEIEFNRELESKFFWRILNFNNDDDA</sequence>
<dbReference type="GO" id="GO:0005730">
    <property type="term" value="C:nucleolus"/>
    <property type="evidence" value="ECO:0007669"/>
    <property type="project" value="TreeGrafter"/>
</dbReference>
<evidence type="ECO:0000259" key="3">
    <source>
        <dbReference type="Pfam" id="PF12539"/>
    </source>
</evidence>
<keyword evidence="5" id="KW-1185">Reference proteome</keyword>
<dbReference type="PANTHER" id="PTHR28006">
    <property type="entry name" value="MONOPOLIN COMPLEX SUBUNIT CSM1"/>
    <property type="match status" value="1"/>
</dbReference>
<dbReference type="EMBL" id="JAHRHY010000010">
    <property type="protein sequence ID" value="KAG9066264.1"/>
    <property type="molecule type" value="Genomic_DNA"/>
</dbReference>
<comment type="caution">
    <text evidence="4">The sequence shown here is derived from an EMBL/GenBank/DDBJ whole genome shotgun (WGS) entry which is preliminary data.</text>
</comment>
<dbReference type="InterPro" id="IPR038608">
    <property type="entry name" value="Csm1/Pcs1_C_sf"/>
</dbReference>
<dbReference type="GO" id="GO:0072686">
    <property type="term" value="C:mitotic spindle"/>
    <property type="evidence" value="ECO:0007669"/>
    <property type="project" value="TreeGrafter"/>
</dbReference>
<gene>
    <name evidence="4" type="ORF">KI688_001485</name>
</gene>
<dbReference type="Pfam" id="PF12539">
    <property type="entry name" value="Csm1"/>
    <property type="match status" value="1"/>
</dbReference>
<evidence type="ECO:0000313" key="4">
    <source>
        <dbReference type="EMBL" id="KAG9066264.1"/>
    </source>
</evidence>
<dbReference type="GO" id="GO:0033551">
    <property type="term" value="C:monopolin complex"/>
    <property type="evidence" value="ECO:0007669"/>
    <property type="project" value="InterPro"/>
</dbReference>
<feature type="compositionally biased region" description="Polar residues" evidence="2">
    <location>
        <begin position="98"/>
        <end position="123"/>
    </location>
</feature>
<dbReference type="PANTHER" id="PTHR28006:SF1">
    <property type="entry name" value="MONOPOLIN COMPLEX SUBUNIT CSM1"/>
    <property type="match status" value="1"/>
</dbReference>
<dbReference type="CDD" id="cd23787">
    <property type="entry name" value="RWD_CSM1"/>
    <property type="match status" value="1"/>
</dbReference>
<dbReference type="GO" id="GO:0051315">
    <property type="term" value="P:attachment of mitotic spindle microtubules to kinetochore"/>
    <property type="evidence" value="ECO:0007669"/>
    <property type="project" value="TreeGrafter"/>
</dbReference>
<dbReference type="InterPro" id="IPR040349">
    <property type="entry name" value="Csm1/Pcs1"/>
</dbReference>
<feature type="region of interest" description="Disordered" evidence="2">
    <location>
        <begin position="64"/>
        <end position="123"/>
    </location>
</feature>
<organism evidence="4 5">
    <name type="scientific">Linnemannia hyalina</name>
    <dbReference type="NCBI Taxonomy" id="64524"/>
    <lineage>
        <taxon>Eukaryota</taxon>
        <taxon>Fungi</taxon>
        <taxon>Fungi incertae sedis</taxon>
        <taxon>Mucoromycota</taxon>
        <taxon>Mortierellomycotina</taxon>
        <taxon>Mortierellomycetes</taxon>
        <taxon>Mortierellales</taxon>
        <taxon>Mortierellaceae</taxon>
        <taxon>Linnemannia</taxon>
    </lineage>
</organism>
<keyword evidence="1" id="KW-0175">Coiled coil</keyword>
<dbReference type="Gene3D" id="3.90.1150.80">
    <property type="match status" value="1"/>
</dbReference>
<name>A0A9P8BRP6_9FUNG</name>
<dbReference type="Proteomes" id="UP000707451">
    <property type="component" value="Unassembled WGS sequence"/>
</dbReference>
<evidence type="ECO:0000313" key="5">
    <source>
        <dbReference type="Proteomes" id="UP000707451"/>
    </source>
</evidence>
<reference evidence="4" key="1">
    <citation type="submission" date="2021-06" db="EMBL/GenBank/DDBJ databases">
        <title>Genome Sequence of Mortierella hyaline Strain SCG-10, a Cold-Adapted, Nitrate-Reducing Fungus Isolated from Soil in Minnesota, USA.</title>
        <authorList>
            <person name="Aldossari N."/>
        </authorList>
    </citation>
    <scope>NUCLEOTIDE SEQUENCE</scope>
    <source>
        <strain evidence="4">SCG-10</strain>
    </source>
</reference>
<proteinExistence type="predicted"/>
<evidence type="ECO:0000256" key="2">
    <source>
        <dbReference type="SAM" id="MobiDB-lite"/>
    </source>
</evidence>
<feature type="region of interest" description="Disordered" evidence="2">
    <location>
        <begin position="138"/>
        <end position="197"/>
    </location>
</feature>
<dbReference type="GO" id="GO:1990644">
    <property type="term" value="F:microtubule site clamp"/>
    <property type="evidence" value="ECO:0007669"/>
    <property type="project" value="TreeGrafter"/>
</dbReference>
<dbReference type="InterPro" id="IPR020981">
    <property type="entry name" value="Csm1/Pcs1_C"/>
</dbReference>
<protein>
    <recommendedName>
        <fullName evidence="3">Monopolin complex subunit Csm1/Pcs1 C-terminal domain-containing protein</fullName>
    </recommendedName>
</protein>
<dbReference type="AlphaFoldDB" id="A0A9P8BRP6"/>
<accession>A0A9P8BRP6</accession>
<dbReference type="OrthoDB" id="2431049at2759"/>
<evidence type="ECO:0000256" key="1">
    <source>
        <dbReference type="SAM" id="Coils"/>
    </source>
</evidence>
<feature type="domain" description="Monopolin complex subunit Csm1/Pcs1 C-terminal" evidence="3">
    <location>
        <begin position="325"/>
        <end position="406"/>
    </location>
</feature>